<dbReference type="AlphaFoldDB" id="A0AAW6A0A5"/>
<proteinExistence type="predicted"/>
<gene>
    <name evidence="1" type="ORF">PL707_07375</name>
</gene>
<dbReference type="Proteomes" id="UP001211105">
    <property type="component" value="Unassembled WGS sequence"/>
</dbReference>
<organism evidence="1 2">
    <name type="scientific">Bifidobacterium catenulatum</name>
    <dbReference type="NCBI Taxonomy" id="1686"/>
    <lineage>
        <taxon>Bacteria</taxon>
        <taxon>Bacillati</taxon>
        <taxon>Actinomycetota</taxon>
        <taxon>Actinomycetes</taxon>
        <taxon>Bifidobacteriales</taxon>
        <taxon>Bifidobacteriaceae</taxon>
        <taxon>Bifidobacterium</taxon>
    </lineage>
</organism>
<dbReference type="EMBL" id="JAQKGX010000004">
    <property type="protein sequence ID" value="MDB1162085.1"/>
    <property type="molecule type" value="Genomic_DNA"/>
</dbReference>
<name>A0AAW6A0A5_9BIFI</name>
<comment type="caution">
    <text evidence="1">The sequence shown here is derived from an EMBL/GenBank/DDBJ whole genome shotgun (WGS) entry which is preliminary data.</text>
</comment>
<evidence type="ECO:0000313" key="2">
    <source>
        <dbReference type="Proteomes" id="UP001211105"/>
    </source>
</evidence>
<sequence>MYELVAQRAAALALVEPVGQQDEPVPVVVQATYVAWEVARYD</sequence>
<reference evidence="1" key="1">
    <citation type="submission" date="2023-01" db="EMBL/GenBank/DDBJ databases">
        <title>Human gut microbiome strain richness.</title>
        <authorList>
            <person name="Chen-Liaw A."/>
        </authorList>
    </citation>
    <scope>NUCLEOTIDE SEQUENCE</scope>
    <source>
        <strain evidence="1">BSD2780120875st1_E5_BSD2780120875b_170604</strain>
    </source>
</reference>
<dbReference type="RefSeq" id="WP_271726089.1">
    <property type="nucleotide sequence ID" value="NZ_JAQKGX010000004.1"/>
</dbReference>
<evidence type="ECO:0000313" key="1">
    <source>
        <dbReference type="EMBL" id="MDB1162085.1"/>
    </source>
</evidence>
<accession>A0AAW6A0A5</accession>
<protein>
    <submittedName>
        <fullName evidence="1">Uncharacterized protein</fullName>
    </submittedName>
</protein>